<name>A0A9N7PJ92_CLOSE</name>
<reference evidence="1 2" key="1">
    <citation type="submission" date="2017-09" db="EMBL/GenBank/DDBJ databases">
        <authorList>
            <person name="Thomas P."/>
            <person name="Seyboldt C."/>
        </authorList>
    </citation>
    <scope>NUCLEOTIDE SEQUENCE [LARGE SCALE GENOMIC DNA]</scope>
    <source>
        <strain evidence="1 2">DSM 7534</strain>
    </source>
</reference>
<evidence type="ECO:0000313" key="1">
    <source>
        <dbReference type="EMBL" id="AYE34511.1"/>
    </source>
</evidence>
<proteinExistence type="predicted"/>
<sequence>MSRPVINLFLNKKEKFGKNNLIKSKGDDILINKNLFSNITSKNILKENTQKNLSENLSSIYVQNSLDNMVLNSNLDNNNVIK</sequence>
<dbReference type="AlphaFoldDB" id="A0A9N7PJ92"/>
<dbReference type="EMBL" id="CP023671">
    <property type="protein sequence ID" value="AYE34511.1"/>
    <property type="molecule type" value="Genomic_DNA"/>
</dbReference>
<organism evidence="1 2">
    <name type="scientific">Clostridium septicum</name>
    <dbReference type="NCBI Taxonomy" id="1504"/>
    <lineage>
        <taxon>Bacteria</taxon>
        <taxon>Bacillati</taxon>
        <taxon>Bacillota</taxon>
        <taxon>Clostridia</taxon>
        <taxon>Eubacteriales</taxon>
        <taxon>Clostridiaceae</taxon>
        <taxon>Clostridium</taxon>
    </lineage>
</organism>
<protein>
    <submittedName>
        <fullName evidence="1">Uncharacterized protein</fullName>
    </submittedName>
</protein>
<dbReference type="Proteomes" id="UP000280586">
    <property type="component" value="Chromosome"/>
</dbReference>
<dbReference type="KEGG" id="csep:CP523_08815"/>
<evidence type="ECO:0000313" key="2">
    <source>
        <dbReference type="Proteomes" id="UP000280586"/>
    </source>
</evidence>
<gene>
    <name evidence="1" type="ORF">CP523_08815</name>
</gene>
<accession>A0A9N7PJ92</accession>